<dbReference type="InterPro" id="IPR050266">
    <property type="entry name" value="AB_hydrolase_sf"/>
</dbReference>
<evidence type="ECO:0000313" key="2">
    <source>
        <dbReference type="EMBL" id="KTQ97019.1"/>
    </source>
</evidence>
<dbReference type="InterPro" id="IPR000073">
    <property type="entry name" value="AB_hydrolase_1"/>
</dbReference>
<dbReference type="EMBL" id="LDPZ01000012">
    <property type="protein sequence ID" value="KTQ97019.1"/>
    <property type="molecule type" value="Genomic_DNA"/>
</dbReference>
<dbReference type="Gene3D" id="3.40.50.1820">
    <property type="entry name" value="alpha/beta hydrolase"/>
    <property type="match status" value="1"/>
</dbReference>
<dbReference type="OrthoDB" id="9812774at2"/>
<evidence type="ECO:0000313" key="3">
    <source>
        <dbReference type="Proteomes" id="UP000078272"/>
    </source>
</evidence>
<comment type="caution">
    <text evidence="2">The sequence shown here is derived from an EMBL/GenBank/DDBJ whole genome shotgun (WGS) entry which is preliminary data.</text>
</comment>
<dbReference type="PATRIC" id="fig|401562.3.peg.419"/>
<dbReference type="Pfam" id="PF12697">
    <property type="entry name" value="Abhydrolase_6"/>
    <property type="match status" value="1"/>
</dbReference>
<sequence>MTVAFETLRFEIDGVETVVKAIGQGPTLLYLHGAATLEGFDFAAGLADRFRVLCPSHPGFGFSGDAPDVSGMTDMVLHYLNLLDRLALPEPPHLMGFSMGGWMASELAGLAPERFGKVVLVSPAGLNDPAYPATDLAAVQPQALPAYLSHDPSVALGYFPDGSDEAAAQRFGADRAREGAAVGRLTAPFGMGHPNLARFLRRIRQPALVVWGTNDRLLPAGQADLWAAALPDAHVLLEEGAGHLILQERPDVLQRIGDFLDEAS</sequence>
<protein>
    <submittedName>
        <fullName evidence="2">Alpha/beta hydrolase</fullName>
    </submittedName>
</protein>
<dbReference type="PANTHER" id="PTHR43798:SF33">
    <property type="entry name" value="HYDROLASE, PUTATIVE (AFU_ORTHOLOGUE AFUA_2G14860)-RELATED"/>
    <property type="match status" value="1"/>
</dbReference>
<feature type="domain" description="AB hydrolase-1" evidence="1">
    <location>
        <begin position="29"/>
        <end position="252"/>
    </location>
</feature>
<dbReference type="Proteomes" id="UP000078272">
    <property type="component" value="Unassembled WGS sequence"/>
</dbReference>
<name>A0A175RD17_9HYPH</name>
<accession>A0A175RD17</accession>
<keyword evidence="2" id="KW-0378">Hydrolase</keyword>
<dbReference type="GO" id="GO:0016787">
    <property type="term" value="F:hydrolase activity"/>
    <property type="evidence" value="ECO:0007669"/>
    <property type="project" value="UniProtKB-KW"/>
</dbReference>
<evidence type="ECO:0000259" key="1">
    <source>
        <dbReference type="Pfam" id="PF12697"/>
    </source>
</evidence>
<dbReference type="GO" id="GO:0016020">
    <property type="term" value="C:membrane"/>
    <property type="evidence" value="ECO:0007669"/>
    <property type="project" value="TreeGrafter"/>
</dbReference>
<proteinExistence type="predicted"/>
<dbReference type="SUPFAM" id="SSF53474">
    <property type="entry name" value="alpha/beta-Hydrolases"/>
    <property type="match status" value="1"/>
</dbReference>
<gene>
    <name evidence="2" type="ORF">NS226_05770</name>
</gene>
<dbReference type="AlphaFoldDB" id="A0A175RD17"/>
<dbReference type="InterPro" id="IPR029058">
    <property type="entry name" value="AB_hydrolase_fold"/>
</dbReference>
<dbReference type="RefSeq" id="WP_058634188.1">
    <property type="nucleotide sequence ID" value="NZ_LDPZ01000012.1"/>
</dbReference>
<dbReference type="PRINTS" id="PR00111">
    <property type="entry name" value="ABHYDROLASE"/>
</dbReference>
<reference evidence="2 3" key="1">
    <citation type="journal article" date="2016" name="Front. Microbiol.">
        <title>Genomic Resource of Rice Seed Associated Bacteria.</title>
        <authorList>
            <person name="Midha S."/>
            <person name="Bansal K."/>
            <person name="Sharma S."/>
            <person name="Kumar N."/>
            <person name="Patil P.P."/>
            <person name="Chaudhry V."/>
            <person name="Patil P.B."/>
        </authorList>
    </citation>
    <scope>NUCLEOTIDE SEQUENCE [LARGE SCALE GENOMIC DNA]</scope>
    <source>
        <strain evidence="2 3">NS226</strain>
    </source>
</reference>
<organism evidence="2 3">
    <name type="scientific">Aureimonas ureilytica</name>
    <dbReference type="NCBI Taxonomy" id="401562"/>
    <lineage>
        <taxon>Bacteria</taxon>
        <taxon>Pseudomonadati</taxon>
        <taxon>Pseudomonadota</taxon>
        <taxon>Alphaproteobacteria</taxon>
        <taxon>Hyphomicrobiales</taxon>
        <taxon>Aurantimonadaceae</taxon>
        <taxon>Aureimonas</taxon>
    </lineage>
</organism>
<dbReference type="PANTHER" id="PTHR43798">
    <property type="entry name" value="MONOACYLGLYCEROL LIPASE"/>
    <property type="match status" value="1"/>
</dbReference>